<feature type="domain" description="Protein Zds1 C-terminal" evidence="2">
    <location>
        <begin position="303"/>
        <end position="355"/>
    </location>
</feature>
<dbReference type="SMART" id="SM01327">
    <property type="entry name" value="Zds_C"/>
    <property type="match status" value="1"/>
</dbReference>
<dbReference type="GO" id="GO:0030010">
    <property type="term" value="P:establishment of cell polarity"/>
    <property type="evidence" value="ECO:0007669"/>
    <property type="project" value="TreeGrafter"/>
</dbReference>
<dbReference type="InterPro" id="IPR013941">
    <property type="entry name" value="ZDS1_C"/>
</dbReference>
<gene>
    <name evidence="3" type="ORF">CU098_002311</name>
</gene>
<comment type="caution">
    <text evidence="3">The sequence shown here is derived from an EMBL/GenBank/DDBJ whole genome shotgun (WGS) entry which is preliminary data.</text>
</comment>
<dbReference type="Pfam" id="PF08632">
    <property type="entry name" value="Zds_C"/>
    <property type="match status" value="1"/>
</dbReference>
<organism evidence="3 4">
    <name type="scientific">Rhizopus stolonifer</name>
    <name type="common">Rhizopus nigricans</name>
    <dbReference type="NCBI Taxonomy" id="4846"/>
    <lineage>
        <taxon>Eukaryota</taxon>
        <taxon>Fungi</taxon>
        <taxon>Fungi incertae sedis</taxon>
        <taxon>Mucoromycota</taxon>
        <taxon>Mucoromycotina</taxon>
        <taxon>Mucoromycetes</taxon>
        <taxon>Mucorales</taxon>
        <taxon>Mucorineae</taxon>
        <taxon>Rhizopodaceae</taxon>
        <taxon>Rhizopus</taxon>
    </lineage>
</organism>
<feature type="compositionally biased region" description="Basic residues" evidence="1">
    <location>
        <begin position="377"/>
        <end position="387"/>
    </location>
</feature>
<dbReference type="InterPro" id="IPR040206">
    <property type="entry name" value="Zds1/2"/>
</dbReference>
<dbReference type="OrthoDB" id="5589766at2759"/>
<dbReference type="EMBL" id="PJQM01001193">
    <property type="protein sequence ID" value="RCI02971.1"/>
    <property type="molecule type" value="Genomic_DNA"/>
</dbReference>
<evidence type="ECO:0000313" key="4">
    <source>
        <dbReference type="Proteomes" id="UP000253551"/>
    </source>
</evidence>
<feature type="region of interest" description="Disordered" evidence="1">
    <location>
        <begin position="130"/>
        <end position="169"/>
    </location>
</feature>
<name>A0A367KLF4_RHIST</name>
<evidence type="ECO:0000256" key="1">
    <source>
        <dbReference type="SAM" id="MobiDB-lite"/>
    </source>
</evidence>
<feature type="region of interest" description="Disordered" evidence="1">
    <location>
        <begin position="214"/>
        <end position="234"/>
    </location>
</feature>
<protein>
    <recommendedName>
        <fullName evidence="2">Protein Zds1 C-terminal domain-containing protein</fullName>
    </recommendedName>
</protein>
<keyword evidence="4" id="KW-1185">Reference proteome</keyword>
<proteinExistence type="predicted"/>
<evidence type="ECO:0000313" key="3">
    <source>
        <dbReference type="EMBL" id="RCI02971.1"/>
    </source>
</evidence>
<evidence type="ECO:0000259" key="2">
    <source>
        <dbReference type="SMART" id="SM01327"/>
    </source>
</evidence>
<dbReference type="Proteomes" id="UP000253551">
    <property type="component" value="Unassembled WGS sequence"/>
</dbReference>
<dbReference type="GO" id="GO:0010971">
    <property type="term" value="P:positive regulation of G2/M transition of mitotic cell cycle"/>
    <property type="evidence" value="ECO:0007669"/>
    <property type="project" value="TreeGrafter"/>
</dbReference>
<dbReference type="PANTHER" id="PTHR28089:SF1">
    <property type="entry name" value="PROTEIN ZDS1-RELATED"/>
    <property type="match status" value="1"/>
</dbReference>
<dbReference type="STRING" id="4846.A0A367KLF4"/>
<dbReference type="PANTHER" id="PTHR28089">
    <property type="entry name" value="PROTEIN ZDS1-RELATED"/>
    <property type="match status" value="1"/>
</dbReference>
<accession>A0A367KLF4</accession>
<feature type="non-terminal residue" evidence="3">
    <location>
        <position position="1"/>
    </location>
</feature>
<dbReference type="AlphaFoldDB" id="A0A367KLF4"/>
<sequence length="421" mass="48218">TEQEMSTLPSLAKEDHIIPVEDVIWVPADKHPQIAPNEFANFIKTHGANMPTKRSLSLHRRNSILSQSVEQDEEEQEETLSLSEKKRIFLEKVMEDGQLKDSQVFDRNSVSTDDSRIIAPRTDKSLLRRSAFSARGRNRKSRSDLQRRSLSQRSPSHEDKTSIKSNKTNTSWDKSVGISLFDQPVNMSEWIDLGSASLESKDSQRGILSRVHDAESQLLSQQQQQEKEEPPPKRPAIIRSESVIKPEKRTSWFGGLFADKKTKKAENPLSGLASLFTRSLSLKNINNTPKKRSSKLALLPPPLAEHTFFNPSRLPLHVERAIYRLSHMKLADPRRPLRQQVLISNLMFWYLSIQQTTDYQEQRVETESPPIPDTHQKKNKIRFKKPKPNPTVQFNLPVIPSHQTVPDDDEDNVPLFTYISS</sequence>
<reference evidence="3 4" key="1">
    <citation type="journal article" date="2018" name="G3 (Bethesda)">
        <title>Phylogenetic and Phylogenomic Definition of Rhizopus Species.</title>
        <authorList>
            <person name="Gryganskyi A.P."/>
            <person name="Golan J."/>
            <person name="Dolatabadi S."/>
            <person name="Mondo S."/>
            <person name="Robb S."/>
            <person name="Idnurm A."/>
            <person name="Muszewska A."/>
            <person name="Steczkiewicz K."/>
            <person name="Masonjones S."/>
            <person name="Liao H.L."/>
            <person name="Gajdeczka M.T."/>
            <person name="Anike F."/>
            <person name="Vuek A."/>
            <person name="Anishchenko I.M."/>
            <person name="Voigt K."/>
            <person name="de Hoog G.S."/>
            <person name="Smith M.E."/>
            <person name="Heitman J."/>
            <person name="Vilgalys R."/>
            <person name="Stajich J.E."/>
        </authorList>
    </citation>
    <scope>NUCLEOTIDE SEQUENCE [LARGE SCALE GENOMIC DNA]</scope>
    <source>
        <strain evidence="3 4">LSU 92-RS-03</strain>
    </source>
</reference>
<dbReference type="GO" id="GO:0005737">
    <property type="term" value="C:cytoplasm"/>
    <property type="evidence" value="ECO:0007669"/>
    <property type="project" value="TreeGrafter"/>
</dbReference>
<feature type="region of interest" description="Disordered" evidence="1">
    <location>
        <begin position="365"/>
        <end position="392"/>
    </location>
</feature>